<evidence type="ECO:0000313" key="2">
    <source>
        <dbReference type="Proteomes" id="UP000075243"/>
    </source>
</evidence>
<organism evidence="1 2">
    <name type="scientific">Cajanus cajan</name>
    <name type="common">Pigeon pea</name>
    <name type="synonym">Cajanus indicus</name>
    <dbReference type="NCBI Taxonomy" id="3821"/>
    <lineage>
        <taxon>Eukaryota</taxon>
        <taxon>Viridiplantae</taxon>
        <taxon>Streptophyta</taxon>
        <taxon>Embryophyta</taxon>
        <taxon>Tracheophyta</taxon>
        <taxon>Spermatophyta</taxon>
        <taxon>Magnoliopsida</taxon>
        <taxon>eudicotyledons</taxon>
        <taxon>Gunneridae</taxon>
        <taxon>Pentapetalae</taxon>
        <taxon>rosids</taxon>
        <taxon>fabids</taxon>
        <taxon>Fabales</taxon>
        <taxon>Fabaceae</taxon>
        <taxon>Papilionoideae</taxon>
        <taxon>50 kb inversion clade</taxon>
        <taxon>NPAAA clade</taxon>
        <taxon>indigoferoid/millettioid clade</taxon>
        <taxon>Phaseoleae</taxon>
        <taxon>Cajanus</taxon>
    </lineage>
</organism>
<sequence>MYEKDLDFASIYSSCKQKVVNGFYVVEVYFYKEGKLFILQGSMRKLLFWKVLWSRLGTKLLFSTTCHPQIDGQTKIVNRSLSIMIRAVLKGNPKSWDEYLLHIEFGYNKVVHKTTKISPFEAVYLHERIKMQIQQQTKRYAKYNNKDKKDMIFKEGDWVWLHLQK</sequence>
<dbReference type="EMBL" id="KQ483855">
    <property type="protein sequence ID" value="KYP40143.1"/>
    <property type="molecule type" value="Genomic_DNA"/>
</dbReference>
<dbReference type="AlphaFoldDB" id="A0A151RCE5"/>
<reference evidence="1" key="1">
    <citation type="journal article" date="2012" name="Nat. Biotechnol.">
        <title>Draft genome sequence of pigeonpea (Cajanus cajan), an orphan legume crop of resource-poor farmers.</title>
        <authorList>
            <person name="Varshney R.K."/>
            <person name="Chen W."/>
            <person name="Li Y."/>
            <person name="Bharti A.K."/>
            <person name="Saxena R.K."/>
            <person name="Schlueter J.A."/>
            <person name="Donoghue M.T."/>
            <person name="Azam S."/>
            <person name="Fan G."/>
            <person name="Whaley A.M."/>
            <person name="Farmer A.D."/>
            <person name="Sheridan J."/>
            <person name="Iwata A."/>
            <person name="Tuteja R."/>
            <person name="Penmetsa R.V."/>
            <person name="Wu W."/>
            <person name="Upadhyaya H.D."/>
            <person name="Yang S.P."/>
            <person name="Shah T."/>
            <person name="Saxena K.B."/>
            <person name="Michael T."/>
            <person name="McCombie W.R."/>
            <person name="Yang B."/>
            <person name="Zhang G."/>
            <person name="Yang H."/>
            <person name="Wang J."/>
            <person name="Spillane C."/>
            <person name="Cook D.R."/>
            <person name="May G.D."/>
            <person name="Xu X."/>
            <person name="Jackson S.A."/>
        </authorList>
    </citation>
    <scope>NUCLEOTIDE SEQUENCE [LARGE SCALE GENOMIC DNA]</scope>
</reference>
<dbReference type="PANTHER" id="PTHR35046:SF26">
    <property type="entry name" value="RNA-DIRECTED DNA POLYMERASE"/>
    <property type="match status" value="1"/>
</dbReference>
<dbReference type="GO" id="GO:0003676">
    <property type="term" value="F:nucleic acid binding"/>
    <property type="evidence" value="ECO:0007669"/>
    <property type="project" value="InterPro"/>
</dbReference>
<dbReference type="InterPro" id="IPR036397">
    <property type="entry name" value="RNaseH_sf"/>
</dbReference>
<gene>
    <name evidence="1" type="ORF">KK1_038543</name>
</gene>
<dbReference type="Gramene" id="C.cajan_37102.t">
    <property type="protein sequence ID" value="C.cajan_37102.t"/>
    <property type="gene ID" value="C.cajan_37102"/>
</dbReference>
<evidence type="ECO:0000313" key="1">
    <source>
        <dbReference type="EMBL" id="KYP40143.1"/>
    </source>
</evidence>
<dbReference type="Gene3D" id="3.30.420.10">
    <property type="entry name" value="Ribonuclease H-like superfamily/Ribonuclease H"/>
    <property type="match status" value="1"/>
</dbReference>
<dbReference type="PANTHER" id="PTHR35046">
    <property type="entry name" value="ZINC KNUCKLE (CCHC-TYPE) FAMILY PROTEIN"/>
    <property type="match status" value="1"/>
</dbReference>
<dbReference type="SUPFAM" id="SSF53098">
    <property type="entry name" value="Ribonuclease H-like"/>
    <property type="match status" value="1"/>
</dbReference>
<protein>
    <submittedName>
        <fullName evidence="1">Transposon Ty3-I Gag-Pol polyprotein</fullName>
    </submittedName>
</protein>
<dbReference type="InterPro" id="IPR012337">
    <property type="entry name" value="RNaseH-like_sf"/>
</dbReference>
<dbReference type="Proteomes" id="UP000075243">
    <property type="component" value="Unassembled WGS sequence"/>
</dbReference>
<accession>A0A151RCE5</accession>
<keyword evidence="2" id="KW-1185">Reference proteome</keyword>
<proteinExistence type="predicted"/>
<name>A0A151RCE5_CAJCA</name>